<name>A0A1J1AD31_9EURY</name>
<reference evidence="5" key="1">
    <citation type="submission" date="2016-08" db="EMBL/GenBank/DDBJ databases">
        <title>Discovery of first anaerobic lithoheterotrophic haloarchae widely represented in hypersaline habitats.</title>
        <authorList>
            <person name="Sorokin D.Y."/>
            <person name="Kublanov I.V."/>
            <person name="Roman P."/>
            <person name="Sinninghe Damste J.S."/>
            <person name="Golyshin P.N."/>
            <person name="Rojo D."/>
            <person name="Ciordia S."/>
            <person name="Mena Md.C."/>
            <person name="Ferrer M."/>
            <person name="Smedile F."/>
            <person name="Messina E."/>
            <person name="La Cono V."/>
            <person name="Yakimov M.M."/>
        </authorList>
    </citation>
    <scope>NUCLEOTIDE SEQUENCE [LARGE SCALE GENOMIC DNA]</scope>
    <source>
        <strain evidence="5">HSR6</strain>
    </source>
</reference>
<dbReference type="CDD" id="cd02440">
    <property type="entry name" value="AdoMet_MTases"/>
    <property type="match status" value="1"/>
</dbReference>
<evidence type="ECO:0000256" key="2">
    <source>
        <dbReference type="ARBA" id="ARBA00022679"/>
    </source>
</evidence>
<sequence>MAAPRIQILPTHSEQFVQTFAPEPDAVQEEMTALAEERGDRFPGEASFPTVGHTVGGWLHQLASRPGIDRVFEFGSGFGYSAYWLARALDGSGELVLTERDQDELDLAREFVERGEFRASIRFEQGDARSIFERTTGDFDLVLLDHKNDEYPAAFETVADRLSTGGLLVADNVMTAAIIETEPLLAGLQNGTLSADTNAHTRGVFEFLQAVRTEPRFQTQLLPIGGGVAVSRHGGEIGDE</sequence>
<gene>
    <name evidence="4" type="ORF">HSR6_1620</name>
</gene>
<dbReference type="Gene3D" id="3.40.50.150">
    <property type="entry name" value="Vaccinia Virus protein VP39"/>
    <property type="match status" value="1"/>
</dbReference>
<keyword evidence="5" id="KW-1185">Reference proteome</keyword>
<dbReference type="GO" id="GO:0032259">
    <property type="term" value="P:methylation"/>
    <property type="evidence" value="ECO:0007669"/>
    <property type="project" value="UniProtKB-KW"/>
</dbReference>
<dbReference type="InterPro" id="IPR029063">
    <property type="entry name" value="SAM-dependent_MTases_sf"/>
</dbReference>
<keyword evidence="3" id="KW-0949">S-adenosyl-L-methionine</keyword>
<evidence type="ECO:0000313" key="4">
    <source>
        <dbReference type="EMBL" id="APE96060.1"/>
    </source>
</evidence>
<dbReference type="OrthoDB" id="21414at2157"/>
<organism evidence="4 5">
    <name type="scientific">Halodesulfurarchaeum formicicum</name>
    <dbReference type="NCBI Taxonomy" id="1873524"/>
    <lineage>
        <taxon>Archaea</taxon>
        <taxon>Methanobacteriati</taxon>
        <taxon>Methanobacteriota</taxon>
        <taxon>Stenosarchaea group</taxon>
        <taxon>Halobacteria</taxon>
        <taxon>Halobacteriales</taxon>
        <taxon>Halobacteriaceae</taxon>
        <taxon>Halodesulfurarchaeum</taxon>
    </lineage>
</organism>
<keyword evidence="2 4" id="KW-0808">Transferase</keyword>
<dbReference type="GO" id="GO:0008171">
    <property type="term" value="F:O-methyltransferase activity"/>
    <property type="evidence" value="ECO:0007669"/>
    <property type="project" value="InterPro"/>
</dbReference>
<evidence type="ECO:0000256" key="3">
    <source>
        <dbReference type="ARBA" id="ARBA00022691"/>
    </source>
</evidence>
<protein>
    <submittedName>
        <fullName evidence="4">O-methyltransferase family 3</fullName>
    </submittedName>
</protein>
<dbReference type="SUPFAM" id="SSF53335">
    <property type="entry name" value="S-adenosyl-L-methionine-dependent methyltransferases"/>
    <property type="match status" value="1"/>
</dbReference>
<dbReference type="EMBL" id="CP016804">
    <property type="protein sequence ID" value="APE96060.1"/>
    <property type="molecule type" value="Genomic_DNA"/>
</dbReference>
<accession>A0A1J1AD31</accession>
<dbReference type="KEGG" id="hhsr:HSR6_1620"/>
<dbReference type="InterPro" id="IPR002935">
    <property type="entry name" value="SAM_O-MeTrfase"/>
</dbReference>
<proteinExistence type="predicted"/>
<dbReference type="AlphaFoldDB" id="A0A1J1AD31"/>
<dbReference type="PANTHER" id="PTHR43167">
    <property type="entry name" value="PUTATIVE (AFU_ORTHOLOGUE AFUA_6G01830)-RELATED"/>
    <property type="match status" value="1"/>
</dbReference>
<evidence type="ECO:0000313" key="5">
    <source>
        <dbReference type="Proteomes" id="UP000186165"/>
    </source>
</evidence>
<keyword evidence="1 4" id="KW-0489">Methyltransferase</keyword>
<dbReference type="PANTHER" id="PTHR43167:SF1">
    <property type="entry name" value="PUTATIVE (AFU_ORTHOLOGUE AFUA_6G01830)-RELATED"/>
    <property type="match status" value="1"/>
</dbReference>
<dbReference type="Proteomes" id="UP000186165">
    <property type="component" value="Chromosome"/>
</dbReference>
<dbReference type="Pfam" id="PF01596">
    <property type="entry name" value="Methyltransf_3"/>
    <property type="match status" value="1"/>
</dbReference>
<evidence type="ECO:0000256" key="1">
    <source>
        <dbReference type="ARBA" id="ARBA00022603"/>
    </source>
</evidence>
<dbReference type="PROSITE" id="PS51682">
    <property type="entry name" value="SAM_OMT_I"/>
    <property type="match status" value="1"/>
</dbReference>